<dbReference type="AlphaFoldDB" id="A0AAV7FN17"/>
<sequence length="94" mass="10284">MVRGDSAIRTTYRIFAALFIDARAEISIAESRANPYGVPAAPQATKPILESRAANRPHHQRSEHFTGPLQSVGATGGVYKGQGRSQRELMTRAY</sequence>
<gene>
    <name evidence="2" type="ORF">IEQ34_026206</name>
</gene>
<organism evidence="2 3">
    <name type="scientific">Dendrobium chrysotoxum</name>
    <name type="common">Orchid</name>
    <dbReference type="NCBI Taxonomy" id="161865"/>
    <lineage>
        <taxon>Eukaryota</taxon>
        <taxon>Viridiplantae</taxon>
        <taxon>Streptophyta</taxon>
        <taxon>Embryophyta</taxon>
        <taxon>Tracheophyta</taxon>
        <taxon>Spermatophyta</taxon>
        <taxon>Magnoliopsida</taxon>
        <taxon>Liliopsida</taxon>
        <taxon>Asparagales</taxon>
        <taxon>Orchidaceae</taxon>
        <taxon>Epidendroideae</taxon>
        <taxon>Malaxideae</taxon>
        <taxon>Dendrobiinae</taxon>
        <taxon>Dendrobium</taxon>
    </lineage>
</organism>
<dbReference type="EMBL" id="JAGFBR010000715">
    <property type="protein sequence ID" value="KAH0437603.1"/>
    <property type="molecule type" value="Genomic_DNA"/>
</dbReference>
<comment type="caution">
    <text evidence="2">The sequence shown here is derived from an EMBL/GenBank/DDBJ whole genome shotgun (WGS) entry which is preliminary data.</text>
</comment>
<protein>
    <submittedName>
        <fullName evidence="2">Uncharacterized protein</fullName>
    </submittedName>
</protein>
<dbReference type="Proteomes" id="UP000775213">
    <property type="component" value="Unassembled WGS sequence"/>
</dbReference>
<proteinExistence type="predicted"/>
<accession>A0AAV7FN17</accession>
<name>A0AAV7FN17_DENCH</name>
<feature type="compositionally biased region" description="Basic and acidic residues" evidence="1">
    <location>
        <begin position="85"/>
        <end position="94"/>
    </location>
</feature>
<feature type="region of interest" description="Disordered" evidence="1">
    <location>
        <begin position="52"/>
        <end position="94"/>
    </location>
</feature>
<evidence type="ECO:0000313" key="3">
    <source>
        <dbReference type="Proteomes" id="UP000775213"/>
    </source>
</evidence>
<keyword evidence="3" id="KW-1185">Reference proteome</keyword>
<evidence type="ECO:0000256" key="1">
    <source>
        <dbReference type="SAM" id="MobiDB-lite"/>
    </source>
</evidence>
<evidence type="ECO:0000313" key="2">
    <source>
        <dbReference type="EMBL" id="KAH0437603.1"/>
    </source>
</evidence>
<reference evidence="2 3" key="1">
    <citation type="journal article" date="2021" name="Hortic Res">
        <title>Chromosome-scale assembly of the Dendrobium chrysotoxum genome enhances the understanding of orchid evolution.</title>
        <authorList>
            <person name="Zhang Y."/>
            <person name="Zhang G.Q."/>
            <person name="Zhang D."/>
            <person name="Liu X.D."/>
            <person name="Xu X.Y."/>
            <person name="Sun W.H."/>
            <person name="Yu X."/>
            <person name="Zhu X."/>
            <person name="Wang Z.W."/>
            <person name="Zhao X."/>
            <person name="Zhong W.Y."/>
            <person name="Chen H."/>
            <person name="Yin W.L."/>
            <person name="Huang T."/>
            <person name="Niu S.C."/>
            <person name="Liu Z.J."/>
        </authorList>
    </citation>
    <scope>NUCLEOTIDE SEQUENCE [LARGE SCALE GENOMIC DNA]</scope>
    <source>
        <strain evidence="2">Lindl</strain>
    </source>
</reference>